<dbReference type="EMBL" id="FOAN01000020">
    <property type="protein sequence ID" value="SEM71854.1"/>
    <property type="molecule type" value="Genomic_DNA"/>
</dbReference>
<dbReference type="Gene3D" id="3.10.450.50">
    <property type="match status" value="1"/>
</dbReference>
<sequence>MSLELPEPIARYFTADLDPNPQVMADCFSDRAIVRDENNIHTGRDEIRQWKVDYSKKYTAQSTPVSVAQDRGRMVVTCHVEGDFPGSPIDLRFFFRVEGGLISELEITV</sequence>
<protein>
    <submittedName>
        <fullName evidence="2">SnoaL-like domain-containing protein</fullName>
    </submittedName>
</protein>
<evidence type="ECO:0000259" key="1">
    <source>
        <dbReference type="Pfam" id="PF12680"/>
    </source>
</evidence>
<dbReference type="InterPro" id="IPR037401">
    <property type="entry name" value="SnoaL-like"/>
</dbReference>
<dbReference type="OrthoDB" id="8684708at2"/>
<dbReference type="STRING" id="1036779.SAMN04515666_12037"/>
<gene>
    <name evidence="2" type="ORF">SAMN04515666_12037</name>
</gene>
<dbReference type="Proteomes" id="UP000199664">
    <property type="component" value="Unassembled WGS sequence"/>
</dbReference>
<keyword evidence="3" id="KW-1185">Reference proteome</keyword>
<dbReference type="InterPro" id="IPR032710">
    <property type="entry name" value="NTF2-like_dom_sf"/>
</dbReference>
<organism evidence="2 3">
    <name type="scientific">Bosea lupini</name>
    <dbReference type="NCBI Taxonomy" id="1036779"/>
    <lineage>
        <taxon>Bacteria</taxon>
        <taxon>Pseudomonadati</taxon>
        <taxon>Pseudomonadota</taxon>
        <taxon>Alphaproteobacteria</taxon>
        <taxon>Hyphomicrobiales</taxon>
        <taxon>Boseaceae</taxon>
        <taxon>Bosea</taxon>
    </lineage>
</organism>
<reference evidence="3" key="1">
    <citation type="submission" date="2016-10" db="EMBL/GenBank/DDBJ databases">
        <authorList>
            <person name="Varghese N."/>
            <person name="Submissions S."/>
        </authorList>
    </citation>
    <scope>NUCLEOTIDE SEQUENCE [LARGE SCALE GENOMIC DNA]</scope>
    <source>
        <strain evidence="3">LMG 26383,CCUG 61248,R- 45681</strain>
    </source>
</reference>
<dbReference type="RefSeq" id="WP_091843730.1">
    <property type="nucleotide sequence ID" value="NZ_FOAN01000020.1"/>
</dbReference>
<name>A0A1H8APF2_9HYPH</name>
<feature type="domain" description="SnoaL-like" evidence="1">
    <location>
        <begin position="10"/>
        <end position="104"/>
    </location>
</feature>
<accession>A0A1H8APF2</accession>
<proteinExistence type="predicted"/>
<dbReference type="Pfam" id="PF12680">
    <property type="entry name" value="SnoaL_2"/>
    <property type="match status" value="1"/>
</dbReference>
<dbReference type="AlphaFoldDB" id="A0A1H8APF2"/>
<dbReference type="SUPFAM" id="SSF54427">
    <property type="entry name" value="NTF2-like"/>
    <property type="match status" value="1"/>
</dbReference>
<evidence type="ECO:0000313" key="2">
    <source>
        <dbReference type="EMBL" id="SEM71854.1"/>
    </source>
</evidence>
<evidence type="ECO:0000313" key="3">
    <source>
        <dbReference type="Proteomes" id="UP000199664"/>
    </source>
</evidence>